<keyword evidence="1" id="KW-0472">Membrane</keyword>
<dbReference type="AlphaFoldDB" id="A0A5C8ZW43"/>
<keyword evidence="3" id="KW-0813">Transport</keyword>
<evidence type="ECO:0000256" key="1">
    <source>
        <dbReference type="SAM" id="Phobius"/>
    </source>
</evidence>
<evidence type="ECO:0000259" key="2">
    <source>
        <dbReference type="Pfam" id="PF07885"/>
    </source>
</evidence>
<keyword evidence="1" id="KW-1133">Transmembrane helix</keyword>
<evidence type="ECO:0000313" key="3">
    <source>
        <dbReference type="EMBL" id="TXS91481.1"/>
    </source>
</evidence>
<proteinExistence type="predicted"/>
<accession>A0A5C8ZW43</accession>
<keyword evidence="4" id="KW-1185">Reference proteome</keyword>
<reference evidence="3 4" key="1">
    <citation type="submission" date="2019-08" db="EMBL/GenBank/DDBJ databases">
        <title>Parahaliea maris sp. nov., isolated from the surface seawater.</title>
        <authorList>
            <person name="Liu Y."/>
        </authorList>
    </citation>
    <scope>NUCLEOTIDE SEQUENCE [LARGE SCALE GENOMIC DNA]</scope>
    <source>
        <strain evidence="3 4">S2-26</strain>
    </source>
</reference>
<feature type="transmembrane region" description="Helical" evidence="1">
    <location>
        <begin position="52"/>
        <end position="73"/>
    </location>
</feature>
<evidence type="ECO:0000313" key="4">
    <source>
        <dbReference type="Proteomes" id="UP000321933"/>
    </source>
</evidence>
<dbReference type="Pfam" id="PF07885">
    <property type="entry name" value="Ion_trans_2"/>
    <property type="match status" value="1"/>
</dbReference>
<dbReference type="InterPro" id="IPR013099">
    <property type="entry name" value="K_chnl_dom"/>
</dbReference>
<dbReference type="OrthoDB" id="9813518at2"/>
<gene>
    <name evidence="3" type="ORF">FVW59_09910</name>
</gene>
<protein>
    <submittedName>
        <fullName evidence="3">Two pore domain potassium channel family protein</fullName>
    </submittedName>
</protein>
<name>A0A5C8ZW43_9GAMM</name>
<organism evidence="3 4">
    <name type="scientific">Parahaliea aestuarii</name>
    <dbReference type="NCBI Taxonomy" id="1852021"/>
    <lineage>
        <taxon>Bacteria</taxon>
        <taxon>Pseudomonadati</taxon>
        <taxon>Pseudomonadota</taxon>
        <taxon>Gammaproteobacteria</taxon>
        <taxon>Cellvibrionales</taxon>
        <taxon>Halieaceae</taxon>
        <taxon>Parahaliea</taxon>
    </lineage>
</organism>
<sequence>MLMNFALGMATMAICLILQCLLLVAALRYYSGHWQEIPSLFLGGLRLVTGVMLVLIVGNIVQVSIWAVLFYLLGEFDTLQLALYHSGVNFATLGYGDIVMSEQHRILGPLEAIHGALMIGVSTAALSRAFGETLRVKTSPDAAHRD</sequence>
<dbReference type="SUPFAM" id="SSF81324">
    <property type="entry name" value="Voltage-gated potassium channels"/>
    <property type="match status" value="1"/>
</dbReference>
<feature type="domain" description="Potassium channel" evidence="2">
    <location>
        <begin position="62"/>
        <end position="130"/>
    </location>
</feature>
<keyword evidence="3" id="KW-0407">Ion channel</keyword>
<dbReference type="GO" id="GO:0034220">
    <property type="term" value="P:monoatomic ion transmembrane transport"/>
    <property type="evidence" value="ECO:0007669"/>
    <property type="project" value="UniProtKB-KW"/>
</dbReference>
<dbReference type="EMBL" id="VRYZ01000004">
    <property type="protein sequence ID" value="TXS91481.1"/>
    <property type="molecule type" value="Genomic_DNA"/>
</dbReference>
<dbReference type="Gene3D" id="1.10.287.70">
    <property type="match status" value="1"/>
</dbReference>
<comment type="caution">
    <text evidence="3">The sequence shown here is derived from an EMBL/GenBank/DDBJ whole genome shotgun (WGS) entry which is preliminary data.</text>
</comment>
<keyword evidence="3" id="KW-0406">Ion transport</keyword>
<dbReference type="Proteomes" id="UP000321933">
    <property type="component" value="Unassembled WGS sequence"/>
</dbReference>
<keyword evidence="1" id="KW-0812">Transmembrane</keyword>